<evidence type="ECO:0000313" key="2">
    <source>
        <dbReference type="Proteomes" id="UP000032352"/>
    </source>
</evidence>
<dbReference type="InterPro" id="IPR020835">
    <property type="entry name" value="Catalase_sf"/>
</dbReference>
<reference evidence="1 2" key="1">
    <citation type="journal article" date="2015" name="Genome Announc.">
        <title>Draft Genome Sequences of Marine Isolates of Thalassomonas viridans and Thalassomonas actiniarum.</title>
        <authorList>
            <person name="Olonade I."/>
            <person name="van Zyl L.J."/>
            <person name="Trindade M."/>
        </authorList>
    </citation>
    <scope>NUCLEOTIDE SEQUENCE [LARGE SCALE GENOMIC DNA]</scope>
    <source>
        <strain evidence="1 2">XOM25</strain>
    </source>
</reference>
<protein>
    <submittedName>
        <fullName evidence="1">Uncharacterized protein</fullName>
    </submittedName>
</protein>
<dbReference type="SUPFAM" id="SSF56634">
    <property type="entry name" value="Heme-dependent catalase-like"/>
    <property type="match status" value="1"/>
</dbReference>
<dbReference type="Pfam" id="PF22399">
    <property type="entry name" value="DUF6979"/>
    <property type="match status" value="1"/>
</dbReference>
<dbReference type="AlphaFoldDB" id="A0AAE9Z6N7"/>
<reference evidence="1 2" key="2">
    <citation type="journal article" date="2022" name="Mar. Drugs">
        <title>Bioassay-Guided Fractionation Leads to the Detection of Cholic Acid Generated by the Rare Thalassomonas sp.</title>
        <authorList>
            <person name="Pheiffer F."/>
            <person name="Schneider Y.K."/>
            <person name="Hansen E.H."/>
            <person name="Andersen J.H."/>
            <person name="Isaksson J."/>
            <person name="Busche T."/>
            <person name="R C."/>
            <person name="Kalinowski J."/>
            <person name="Zyl L.V."/>
            <person name="Trindade M."/>
        </authorList>
    </citation>
    <scope>NUCLEOTIDE SEQUENCE [LARGE SCALE GENOMIC DNA]</scope>
    <source>
        <strain evidence="1 2">XOM25</strain>
    </source>
</reference>
<evidence type="ECO:0000313" key="1">
    <source>
        <dbReference type="EMBL" id="WDE07593.1"/>
    </source>
</evidence>
<dbReference type="GO" id="GO:0020037">
    <property type="term" value="F:heme binding"/>
    <property type="evidence" value="ECO:0007669"/>
    <property type="project" value="InterPro"/>
</dbReference>
<sequence>MSKYSDIAVHAVKSIQQGVTECPISAWTDAALLFYPTSKSSREKSCPKSAFLGLCEQGRIKWIKSGSYTKSKCNKRYALEALELLDSNPNFTAKELWERISSTRYNHQMHVVLALYKAGWIR</sequence>
<dbReference type="KEGG" id="tvd:SG34_012300"/>
<dbReference type="RefSeq" id="WP_044841082.1">
    <property type="nucleotide sequence ID" value="NZ_CP059733.1"/>
</dbReference>
<organism evidence="1 2">
    <name type="scientific">Thalassomonas viridans</name>
    <dbReference type="NCBI Taxonomy" id="137584"/>
    <lineage>
        <taxon>Bacteria</taxon>
        <taxon>Pseudomonadati</taxon>
        <taxon>Pseudomonadota</taxon>
        <taxon>Gammaproteobacteria</taxon>
        <taxon>Alteromonadales</taxon>
        <taxon>Colwelliaceae</taxon>
        <taxon>Thalassomonas</taxon>
    </lineage>
</organism>
<gene>
    <name evidence="1" type="ORF">SG34_012300</name>
</gene>
<accession>A0AAE9Z6N7</accession>
<proteinExistence type="predicted"/>
<dbReference type="Proteomes" id="UP000032352">
    <property type="component" value="Chromosome"/>
</dbReference>
<name>A0AAE9Z6N7_9GAMM</name>
<dbReference type="EMBL" id="CP059733">
    <property type="protein sequence ID" value="WDE07593.1"/>
    <property type="molecule type" value="Genomic_DNA"/>
</dbReference>
<keyword evidence="2" id="KW-1185">Reference proteome</keyword>
<dbReference type="InterPro" id="IPR053917">
    <property type="entry name" value="DUF6979"/>
</dbReference>